<dbReference type="HOGENOM" id="CLU_2052071_0_0_1"/>
<dbReference type="EMBL" id="CM000366">
    <property type="protein sequence ID" value="EDX18479.1"/>
    <property type="molecule type" value="Genomic_DNA"/>
</dbReference>
<evidence type="ECO:0000313" key="2">
    <source>
        <dbReference type="Proteomes" id="UP000000304"/>
    </source>
</evidence>
<evidence type="ECO:0000313" key="1">
    <source>
        <dbReference type="EMBL" id="EDX18479.1"/>
    </source>
</evidence>
<reference evidence="1 2" key="1">
    <citation type="journal article" date="2007" name="Nature">
        <title>Evolution of genes and genomes on the Drosophila phylogeny.</title>
        <authorList>
            <consortium name="Drosophila 12 Genomes Consortium"/>
            <person name="Clark A.G."/>
            <person name="Eisen M.B."/>
            <person name="Smith D.R."/>
            <person name="Bergman C.M."/>
            <person name="Oliver B."/>
            <person name="Markow T.A."/>
            <person name="Kaufman T.C."/>
            <person name="Kellis M."/>
            <person name="Gelbart W."/>
            <person name="Iyer V.N."/>
            <person name="Pollard D.A."/>
            <person name="Sackton T.B."/>
            <person name="Larracuente A.M."/>
            <person name="Singh N.D."/>
            <person name="Abad J.P."/>
            <person name="Abt D.N."/>
            <person name="Adryan B."/>
            <person name="Aguade M."/>
            <person name="Akashi H."/>
            <person name="Anderson W.W."/>
            <person name="Aquadro C.F."/>
            <person name="Ardell D.H."/>
            <person name="Arguello R."/>
            <person name="Artieri C.G."/>
            <person name="Barbash D.A."/>
            <person name="Barker D."/>
            <person name="Barsanti P."/>
            <person name="Batterham P."/>
            <person name="Batzoglou S."/>
            <person name="Begun D."/>
            <person name="Bhutkar A."/>
            <person name="Blanco E."/>
            <person name="Bosak S.A."/>
            <person name="Bradley R.K."/>
            <person name="Brand A.D."/>
            <person name="Brent M.R."/>
            <person name="Brooks A.N."/>
            <person name="Brown R.H."/>
            <person name="Butlin R.K."/>
            <person name="Caggese C."/>
            <person name="Calvi B.R."/>
            <person name="Bernardo de Carvalho A."/>
            <person name="Caspi A."/>
            <person name="Castrezana S."/>
            <person name="Celniker S.E."/>
            <person name="Chang J.L."/>
            <person name="Chapple C."/>
            <person name="Chatterji S."/>
            <person name="Chinwalla A."/>
            <person name="Civetta A."/>
            <person name="Clifton S.W."/>
            <person name="Comeron J.M."/>
            <person name="Costello J.C."/>
            <person name="Coyne J.A."/>
            <person name="Daub J."/>
            <person name="David R.G."/>
            <person name="Delcher A.L."/>
            <person name="Delehaunty K."/>
            <person name="Do C.B."/>
            <person name="Ebling H."/>
            <person name="Edwards K."/>
            <person name="Eickbush T."/>
            <person name="Evans J.D."/>
            <person name="Filipski A."/>
            <person name="Findeiss S."/>
            <person name="Freyhult E."/>
            <person name="Fulton L."/>
            <person name="Fulton R."/>
            <person name="Garcia A.C."/>
            <person name="Gardiner A."/>
            <person name="Garfield D.A."/>
            <person name="Garvin B.E."/>
            <person name="Gibson G."/>
            <person name="Gilbert D."/>
            <person name="Gnerre S."/>
            <person name="Godfrey J."/>
            <person name="Good R."/>
            <person name="Gotea V."/>
            <person name="Gravely B."/>
            <person name="Greenberg A.J."/>
            <person name="Griffiths-Jones S."/>
            <person name="Gross S."/>
            <person name="Guigo R."/>
            <person name="Gustafson E.A."/>
            <person name="Haerty W."/>
            <person name="Hahn M.W."/>
            <person name="Halligan D.L."/>
            <person name="Halpern A.L."/>
            <person name="Halter G.M."/>
            <person name="Han M.V."/>
            <person name="Heger A."/>
            <person name="Hillier L."/>
            <person name="Hinrichs A.S."/>
            <person name="Holmes I."/>
            <person name="Hoskins R.A."/>
            <person name="Hubisz M.J."/>
            <person name="Hultmark D."/>
            <person name="Huntley M.A."/>
            <person name="Jaffe D.B."/>
            <person name="Jagadeeshan S."/>
            <person name="Jeck W.R."/>
            <person name="Johnson J."/>
            <person name="Jones C.D."/>
            <person name="Jordan W.C."/>
            <person name="Karpen G.H."/>
            <person name="Kataoka E."/>
            <person name="Keightley P.D."/>
            <person name="Kheradpour P."/>
            <person name="Kirkness E.F."/>
            <person name="Koerich L.B."/>
            <person name="Kristiansen K."/>
            <person name="Kudrna D."/>
            <person name="Kulathinal R.J."/>
            <person name="Kumar S."/>
            <person name="Kwok R."/>
            <person name="Lander E."/>
            <person name="Langley C.H."/>
            <person name="Lapoint R."/>
            <person name="Lazzaro B.P."/>
            <person name="Lee S.J."/>
            <person name="Levesque L."/>
            <person name="Li R."/>
            <person name="Lin C.F."/>
            <person name="Lin M.F."/>
            <person name="Lindblad-Toh K."/>
            <person name="Llopart A."/>
            <person name="Long M."/>
            <person name="Low L."/>
            <person name="Lozovsky E."/>
            <person name="Lu J."/>
            <person name="Luo M."/>
            <person name="Machado C.A."/>
            <person name="Makalowski W."/>
            <person name="Marzo M."/>
            <person name="Matsuda M."/>
            <person name="Matzkin L."/>
            <person name="McAllister B."/>
            <person name="McBride C.S."/>
            <person name="McKernan B."/>
            <person name="McKernan K."/>
            <person name="Mendez-Lago M."/>
            <person name="Minx P."/>
            <person name="Mollenhauer M.U."/>
            <person name="Montooth K."/>
            <person name="Mount S.M."/>
            <person name="Mu X."/>
            <person name="Myers E."/>
            <person name="Negre B."/>
            <person name="Newfeld S."/>
            <person name="Nielsen R."/>
            <person name="Noor M.A."/>
            <person name="O'Grady P."/>
            <person name="Pachter L."/>
            <person name="Papaceit M."/>
            <person name="Parisi M.J."/>
            <person name="Parisi M."/>
            <person name="Parts L."/>
            <person name="Pedersen J.S."/>
            <person name="Pesole G."/>
            <person name="Phillippy A.M."/>
            <person name="Ponting C.P."/>
            <person name="Pop M."/>
            <person name="Porcelli D."/>
            <person name="Powell J.R."/>
            <person name="Prohaska S."/>
            <person name="Pruitt K."/>
            <person name="Puig M."/>
            <person name="Quesneville H."/>
            <person name="Ram K.R."/>
            <person name="Rand D."/>
            <person name="Rasmussen M.D."/>
            <person name="Reed L.K."/>
            <person name="Reenan R."/>
            <person name="Reily A."/>
            <person name="Remington K.A."/>
            <person name="Rieger T.T."/>
            <person name="Ritchie M.G."/>
            <person name="Robin C."/>
            <person name="Rogers Y.H."/>
            <person name="Rohde C."/>
            <person name="Rozas J."/>
            <person name="Rubenfield M.J."/>
            <person name="Ruiz A."/>
            <person name="Russo S."/>
            <person name="Salzberg S.L."/>
            <person name="Sanchez-Gracia A."/>
            <person name="Saranga D.J."/>
            <person name="Sato H."/>
            <person name="Schaeffer S.W."/>
            <person name="Schatz M.C."/>
            <person name="Schlenke T."/>
            <person name="Schwartz R."/>
            <person name="Segarra C."/>
            <person name="Singh R.S."/>
            <person name="Sirot L."/>
            <person name="Sirota M."/>
            <person name="Sisneros N.B."/>
            <person name="Smith C.D."/>
            <person name="Smith T.F."/>
            <person name="Spieth J."/>
            <person name="Stage D.E."/>
            <person name="Stark A."/>
            <person name="Stephan W."/>
            <person name="Strausberg R.L."/>
            <person name="Strempel S."/>
            <person name="Sturgill D."/>
            <person name="Sutton G."/>
            <person name="Sutton G.G."/>
            <person name="Tao W."/>
            <person name="Teichmann S."/>
            <person name="Tobari Y.N."/>
            <person name="Tomimura Y."/>
            <person name="Tsolas J.M."/>
            <person name="Valente V.L."/>
            <person name="Venter E."/>
            <person name="Venter J.C."/>
            <person name="Vicario S."/>
            <person name="Vieira F.G."/>
            <person name="Vilella A.J."/>
            <person name="Villasante A."/>
            <person name="Walenz B."/>
            <person name="Wang J."/>
            <person name="Wasserman M."/>
            <person name="Watts T."/>
            <person name="Wilson D."/>
            <person name="Wilson R.K."/>
            <person name="Wing R.A."/>
            <person name="Wolfner M.F."/>
            <person name="Wong A."/>
            <person name="Wong G.K."/>
            <person name="Wu C.I."/>
            <person name="Wu G."/>
            <person name="Yamamoto D."/>
            <person name="Yang H.P."/>
            <person name="Yang S.P."/>
            <person name="Yorke J.A."/>
            <person name="Yoshida K."/>
            <person name="Zdobnov E."/>
            <person name="Zhang P."/>
            <person name="Zhang Y."/>
            <person name="Zimin A.V."/>
            <person name="Baldwin J."/>
            <person name="Abdouelleil A."/>
            <person name="Abdulkadir J."/>
            <person name="Abebe A."/>
            <person name="Abera B."/>
            <person name="Abreu J."/>
            <person name="Acer S.C."/>
            <person name="Aftuck L."/>
            <person name="Alexander A."/>
            <person name="An P."/>
            <person name="Anderson E."/>
            <person name="Anderson S."/>
            <person name="Arachi H."/>
            <person name="Azer M."/>
            <person name="Bachantsang P."/>
            <person name="Barry A."/>
            <person name="Bayul T."/>
            <person name="Berlin A."/>
            <person name="Bessette D."/>
            <person name="Bloom T."/>
            <person name="Blye J."/>
            <person name="Boguslavskiy L."/>
            <person name="Bonnet C."/>
            <person name="Boukhgalter B."/>
            <person name="Bourzgui I."/>
            <person name="Brown A."/>
            <person name="Cahill P."/>
            <person name="Channer S."/>
            <person name="Cheshatsang Y."/>
            <person name="Chuda L."/>
            <person name="Citroen M."/>
            <person name="Collymore A."/>
            <person name="Cooke P."/>
            <person name="Costello M."/>
            <person name="D'Aco K."/>
            <person name="Daza R."/>
            <person name="De Haan G."/>
            <person name="DeGray S."/>
            <person name="DeMaso C."/>
            <person name="Dhargay N."/>
            <person name="Dooley K."/>
            <person name="Dooley E."/>
            <person name="Doricent M."/>
            <person name="Dorje P."/>
            <person name="Dorjee K."/>
            <person name="Dupes A."/>
            <person name="Elong R."/>
            <person name="Falk J."/>
            <person name="Farina A."/>
            <person name="Faro S."/>
            <person name="Ferguson D."/>
            <person name="Fisher S."/>
            <person name="Foley C.D."/>
            <person name="Franke A."/>
            <person name="Friedrich D."/>
            <person name="Gadbois L."/>
            <person name="Gearin G."/>
            <person name="Gearin C.R."/>
            <person name="Giannoukos G."/>
            <person name="Goode T."/>
            <person name="Graham J."/>
            <person name="Grandbois E."/>
            <person name="Grewal S."/>
            <person name="Gyaltsen K."/>
            <person name="Hafez N."/>
            <person name="Hagos B."/>
            <person name="Hall J."/>
            <person name="Henson C."/>
            <person name="Hollinger A."/>
            <person name="Honan T."/>
            <person name="Huard M.D."/>
            <person name="Hughes L."/>
            <person name="Hurhula B."/>
            <person name="Husby M.E."/>
            <person name="Kamat A."/>
            <person name="Kanga B."/>
            <person name="Kashin S."/>
            <person name="Khazanovich D."/>
            <person name="Kisner P."/>
            <person name="Lance K."/>
            <person name="Lara M."/>
            <person name="Lee W."/>
            <person name="Lennon N."/>
            <person name="Letendre F."/>
            <person name="LeVine R."/>
            <person name="Lipovsky A."/>
            <person name="Liu X."/>
            <person name="Liu J."/>
            <person name="Liu S."/>
            <person name="Lokyitsang T."/>
            <person name="Lokyitsang Y."/>
            <person name="Lubonja R."/>
            <person name="Lui A."/>
            <person name="MacDonald P."/>
            <person name="Magnisalis V."/>
            <person name="Maru K."/>
            <person name="Matthews C."/>
            <person name="McCusker W."/>
            <person name="McDonough S."/>
            <person name="Mehta T."/>
            <person name="Meldrim J."/>
            <person name="Meneus L."/>
            <person name="Mihai O."/>
            <person name="Mihalev A."/>
            <person name="Mihova T."/>
            <person name="Mittelman R."/>
            <person name="Mlenga V."/>
            <person name="Montmayeur A."/>
            <person name="Mulrain L."/>
            <person name="Navidi A."/>
            <person name="Naylor J."/>
            <person name="Negash T."/>
            <person name="Nguyen T."/>
            <person name="Nguyen N."/>
            <person name="Nicol R."/>
            <person name="Norbu C."/>
            <person name="Norbu N."/>
            <person name="Novod N."/>
            <person name="O'Neill B."/>
            <person name="Osman S."/>
            <person name="Markiewicz E."/>
            <person name="Oyono O.L."/>
            <person name="Patti C."/>
            <person name="Phunkhang P."/>
            <person name="Pierre F."/>
            <person name="Priest M."/>
            <person name="Raghuraman S."/>
            <person name="Rege F."/>
            <person name="Reyes R."/>
            <person name="Rise C."/>
            <person name="Rogov P."/>
            <person name="Ross K."/>
            <person name="Ryan E."/>
            <person name="Settipalli S."/>
            <person name="Shea T."/>
            <person name="Sherpa N."/>
            <person name="Shi L."/>
            <person name="Shih D."/>
            <person name="Sparrow T."/>
            <person name="Spaulding J."/>
            <person name="Stalker J."/>
            <person name="Stange-Thomann N."/>
            <person name="Stavropoulos S."/>
            <person name="Stone C."/>
            <person name="Strader C."/>
            <person name="Tesfaye S."/>
            <person name="Thomson T."/>
            <person name="Thoulutsang Y."/>
            <person name="Thoulutsang D."/>
            <person name="Topham K."/>
            <person name="Topping I."/>
            <person name="Tsamla T."/>
            <person name="Vassiliev H."/>
            <person name="Vo A."/>
            <person name="Wangchuk T."/>
            <person name="Wangdi T."/>
            <person name="Weiand M."/>
            <person name="Wilkinson J."/>
            <person name="Wilson A."/>
            <person name="Yadav S."/>
            <person name="Young G."/>
            <person name="Yu Q."/>
            <person name="Zembek L."/>
            <person name="Zhong D."/>
            <person name="Zimmer A."/>
            <person name="Zwirko Z."/>
            <person name="Jaffe D.B."/>
            <person name="Alvarez P."/>
            <person name="Brockman W."/>
            <person name="Butler J."/>
            <person name="Chin C."/>
            <person name="Gnerre S."/>
            <person name="Grabherr M."/>
            <person name="Kleber M."/>
            <person name="Mauceli E."/>
            <person name="MacCallum I."/>
        </authorList>
    </citation>
    <scope>NUCLEOTIDE SEQUENCE [LARGE SCALE GENOMIC DNA]</scope>
    <source>
        <strain evidence="2">white501</strain>
    </source>
</reference>
<proteinExistence type="predicted"/>
<keyword evidence="2" id="KW-1185">Reference proteome</keyword>
<accession>B4R3A8</accession>
<dbReference type="Proteomes" id="UP000000304">
    <property type="component" value="Chromosome X"/>
</dbReference>
<gene>
    <name evidence="1" type="primary">Dsim\GD17499</name>
    <name evidence="1" type="ORF">Dsim_GD17499</name>
</gene>
<name>B4R3A8_DROSI</name>
<protein>
    <submittedName>
        <fullName evidence="1">GD17499</fullName>
    </submittedName>
</protein>
<dbReference type="AlphaFoldDB" id="B4R3A8"/>
<organism evidence="1 2">
    <name type="scientific">Drosophila simulans</name>
    <name type="common">Fruit fly</name>
    <dbReference type="NCBI Taxonomy" id="7240"/>
    <lineage>
        <taxon>Eukaryota</taxon>
        <taxon>Metazoa</taxon>
        <taxon>Ecdysozoa</taxon>
        <taxon>Arthropoda</taxon>
        <taxon>Hexapoda</taxon>
        <taxon>Insecta</taxon>
        <taxon>Pterygota</taxon>
        <taxon>Neoptera</taxon>
        <taxon>Endopterygota</taxon>
        <taxon>Diptera</taxon>
        <taxon>Brachycera</taxon>
        <taxon>Muscomorpha</taxon>
        <taxon>Ephydroidea</taxon>
        <taxon>Drosophilidae</taxon>
        <taxon>Drosophila</taxon>
        <taxon>Sophophora</taxon>
    </lineage>
</organism>
<sequence length="120" mass="13080">MEGRYCLVLGDPYEALRRVLRSACCGSSCRKLPRNRSRIQAATTGALISRETGNRQSAIGNRVLVARPLNLRCPAIYPGAIWCGIGVGTRGPSQRAAAHVQKAALPIHWIYWKCASIMSS</sequence>